<dbReference type="Gene3D" id="3.40.830.10">
    <property type="entry name" value="LigB-like"/>
    <property type="match status" value="1"/>
</dbReference>
<protein>
    <recommendedName>
        <fullName evidence="4">Memo family protein</fullName>
    </recommendedName>
</protein>
<comment type="caution">
    <text evidence="2">The sequence shown here is derived from an EMBL/GenBank/DDBJ whole genome shotgun (WGS) entry which is preliminary data.</text>
</comment>
<evidence type="ECO:0008006" key="4">
    <source>
        <dbReference type="Google" id="ProtNLM"/>
    </source>
</evidence>
<evidence type="ECO:0000256" key="1">
    <source>
        <dbReference type="ARBA" id="ARBA00006315"/>
    </source>
</evidence>
<dbReference type="EMBL" id="BDEQ01000001">
    <property type="protein sequence ID" value="GAT94685.1"/>
    <property type="molecule type" value="Genomic_DNA"/>
</dbReference>
<dbReference type="VEuPathDB" id="AmoebaDB:EHI_024510"/>
<dbReference type="NCBIfam" id="TIGR04336">
    <property type="entry name" value="AmmeMemoSam_B"/>
    <property type="match status" value="1"/>
</dbReference>
<dbReference type="VEuPathDB" id="AmoebaDB:EHI5A_023150"/>
<accession>A0A5K1TZT9</accession>
<name>A0A5K1TZT9_ENTHI</name>
<dbReference type="PANTHER" id="PTHR11060:SF0">
    <property type="entry name" value="PROTEIN MEMO1"/>
    <property type="match status" value="1"/>
</dbReference>
<dbReference type="AlphaFoldDB" id="A0A5K1TZT9"/>
<reference evidence="2 3" key="1">
    <citation type="submission" date="2016-05" db="EMBL/GenBank/DDBJ databases">
        <title>First whole genome sequencing of Entamoeba histolytica HM1:IMSS-clone-6.</title>
        <authorList>
            <person name="Mukherjee Avik.K."/>
            <person name="Izumyama S."/>
            <person name="Nakada-Tsukui K."/>
            <person name="Nozaki T."/>
        </authorList>
    </citation>
    <scope>NUCLEOTIDE SEQUENCE [LARGE SCALE GENOMIC DNA]</scope>
    <source>
        <strain evidence="2 3">HM1:IMSS clone 6</strain>
    </source>
</reference>
<dbReference type="PANTHER" id="PTHR11060">
    <property type="entry name" value="PROTEIN MEMO1"/>
    <property type="match status" value="1"/>
</dbReference>
<dbReference type="VEuPathDB" id="AmoebaDB:EHI8A_007930"/>
<dbReference type="VEuPathDB" id="AmoebaDB:KM1_025380"/>
<evidence type="ECO:0000313" key="2">
    <source>
        <dbReference type="EMBL" id="GAT94685.1"/>
    </source>
</evidence>
<gene>
    <name evidence="2" type="ORF">CL6EHI_024510</name>
</gene>
<dbReference type="Proteomes" id="UP000078387">
    <property type="component" value="Unassembled WGS sequence"/>
</dbReference>
<comment type="similarity">
    <text evidence="1">Belongs to the MEMO1 family.</text>
</comment>
<dbReference type="CDD" id="cd07361">
    <property type="entry name" value="MEMO_like"/>
    <property type="match status" value="1"/>
</dbReference>
<organism evidence="2 3">
    <name type="scientific">Entamoeba histolytica</name>
    <dbReference type="NCBI Taxonomy" id="5759"/>
    <lineage>
        <taxon>Eukaryota</taxon>
        <taxon>Amoebozoa</taxon>
        <taxon>Evosea</taxon>
        <taxon>Archamoebae</taxon>
        <taxon>Mastigamoebida</taxon>
        <taxon>Entamoebidae</taxon>
        <taxon>Entamoeba</taxon>
    </lineage>
</organism>
<dbReference type="VEuPathDB" id="AmoebaDB:EHI7A_010920"/>
<dbReference type="OMA" id="GNDHETH"/>
<evidence type="ECO:0000313" key="3">
    <source>
        <dbReference type="Proteomes" id="UP000078387"/>
    </source>
</evidence>
<proteinExistence type="inferred from homology"/>
<dbReference type="Pfam" id="PF01875">
    <property type="entry name" value="Memo"/>
    <property type="match status" value="1"/>
</dbReference>
<sequence>MDSTTIRKAIGAGRWFSANGNELANEVDHYINNALNKLPSIQGKILGCISPHAGFRYSGQTAGYDFAALKRDSEINGKPDVVFILGFSHSSRFDCAAVMDGKAISTPIATTEIDNEAITMFCEGRNYLKCFYKPHNGEHSAENELPFVQRALPGVKVVMVLIGTHKSEVLEQVSQGLQAVCSKKKMYVIASSDMLHDESHNLVEKTDKETIQLTEKMDIKGLLSKWSYENQIYCGITAVIPTMMYAQAIGCVKAITLDLTDSETITKRMNSGWVVGYGAVIFVI</sequence>
<dbReference type="InterPro" id="IPR002737">
    <property type="entry name" value="MEMO1_fam"/>
</dbReference>